<evidence type="ECO:0000313" key="2">
    <source>
        <dbReference type="Proteomes" id="UP001107558"/>
    </source>
</evidence>
<dbReference type="EMBL" id="JADBJN010000004">
    <property type="protein sequence ID" value="KAG5666579.1"/>
    <property type="molecule type" value="Genomic_DNA"/>
</dbReference>
<organism evidence="1 2">
    <name type="scientific">Polypedilum vanderplanki</name>
    <name type="common">Sleeping chironomid midge</name>
    <dbReference type="NCBI Taxonomy" id="319348"/>
    <lineage>
        <taxon>Eukaryota</taxon>
        <taxon>Metazoa</taxon>
        <taxon>Ecdysozoa</taxon>
        <taxon>Arthropoda</taxon>
        <taxon>Hexapoda</taxon>
        <taxon>Insecta</taxon>
        <taxon>Pterygota</taxon>
        <taxon>Neoptera</taxon>
        <taxon>Endopterygota</taxon>
        <taxon>Diptera</taxon>
        <taxon>Nematocera</taxon>
        <taxon>Chironomoidea</taxon>
        <taxon>Chironomidae</taxon>
        <taxon>Chironominae</taxon>
        <taxon>Polypedilum</taxon>
        <taxon>Polypedilum</taxon>
    </lineage>
</organism>
<sequence length="94" mass="10849">MRLKLSLEQYRRCNDSDSDAEKKQYIERVGHNLFYPLNVSQPQHVGFGRNRCIDKYATTISEIIQLIAELQVKCFFDDEESITATTTSTTLTIT</sequence>
<comment type="caution">
    <text evidence="1">The sequence shown here is derived from an EMBL/GenBank/DDBJ whole genome shotgun (WGS) entry which is preliminary data.</text>
</comment>
<protein>
    <submittedName>
        <fullName evidence="1">Uncharacterized protein</fullName>
    </submittedName>
</protein>
<dbReference type="AlphaFoldDB" id="A0A9J6BAN5"/>
<evidence type="ECO:0000313" key="1">
    <source>
        <dbReference type="EMBL" id="KAG5666579.1"/>
    </source>
</evidence>
<keyword evidence="2" id="KW-1185">Reference proteome</keyword>
<gene>
    <name evidence="1" type="ORF">PVAND_014597</name>
</gene>
<proteinExistence type="predicted"/>
<dbReference type="Proteomes" id="UP001107558">
    <property type="component" value="Chromosome 4"/>
</dbReference>
<accession>A0A9J6BAN5</accession>
<name>A0A9J6BAN5_POLVA</name>
<reference evidence="1" key="1">
    <citation type="submission" date="2021-03" db="EMBL/GenBank/DDBJ databases">
        <title>Chromosome level genome of the anhydrobiotic midge Polypedilum vanderplanki.</title>
        <authorList>
            <person name="Yoshida Y."/>
            <person name="Kikawada T."/>
            <person name="Gusev O."/>
        </authorList>
    </citation>
    <scope>NUCLEOTIDE SEQUENCE</scope>
    <source>
        <strain evidence="1">NIAS01</strain>
        <tissue evidence="1">Whole body or cell culture</tissue>
    </source>
</reference>